<evidence type="ECO:0000313" key="2">
    <source>
        <dbReference type="EMBL" id="TDH70439.1"/>
    </source>
</evidence>
<reference evidence="2 3" key="1">
    <citation type="journal article" date="2021" name="Genome Biol.">
        <title>AFLAP: assembly-free linkage analysis pipeline using k-mers from genome sequencing data.</title>
        <authorList>
            <person name="Fletcher K."/>
            <person name="Zhang L."/>
            <person name="Gil J."/>
            <person name="Han R."/>
            <person name="Cavanaugh K."/>
            <person name="Michelmore R."/>
        </authorList>
    </citation>
    <scope>NUCLEOTIDE SEQUENCE [LARGE SCALE GENOMIC DNA]</scope>
    <source>
        <strain evidence="2 3">SF5</strain>
    </source>
</reference>
<keyword evidence="1" id="KW-0472">Membrane</keyword>
<evidence type="ECO:0000256" key="1">
    <source>
        <dbReference type="SAM" id="Phobius"/>
    </source>
</evidence>
<dbReference type="RefSeq" id="XP_067819938.1">
    <property type="nucleotide sequence ID" value="XM_067965739.1"/>
</dbReference>
<name>A0A976IG53_BRELC</name>
<dbReference type="KEGG" id="blac:94351410"/>
<feature type="transmembrane region" description="Helical" evidence="1">
    <location>
        <begin position="20"/>
        <end position="41"/>
    </location>
</feature>
<comment type="caution">
    <text evidence="2">The sequence shown here is derived from an EMBL/GenBank/DDBJ whole genome shotgun (WGS) entry which is preliminary data.</text>
</comment>
<proteinExistence type="predicted"/>
<keyword evidence="1" id="KW-1133">Transmembrane helix</keyword>
<keyword evidence="1" id="KW-0812">Transmembrane</keyword>
<dbReference type="OrthoDB" id="152748at2759"/>
<organism evidence="2 3">
    <name type="scientific">Bremia lactucae</name>
    <name type="common">Lettuce downy mildew</name>
    <dbReference type="NCBI Taxonomy" id="4779"/>
    <lineage>
        <taxon>Eukaryota</taxon>
        <taxon>Sar</taxon>
        <taxon>Stramenopiles</taxon>
        <taxon>Oomycota</taxon>
        <taxon>Peronosporomycetes</taxon>
        <taxon>Peronosporales</taxon>
        <taxon>Peronosporaceae</taxon>
        <taxon>Bremia</taxon>
    </lineage>
</organism>
<keyword evidence="3" id="KW-1185">Reference proteome</keyword>
<dbReference type="GeneID" id="94351410"/>
<dbReference type="AlphaFoldDB" id="A0A976IG53"/>
<evidence type="ECO:0000313" key="3">
    <source>
        <dbReference type="Proteomes" id="UP000294530"/>
    </source>
</evidence>
<dbReference type="EMBL" id="SHOA02000014">
    <property type="protein sequence ID" value="TDH70439.1"/>
    <property type="molecule type" value="Genomic_DNA"/>
</dbReference>
<dbReference type="Proteomes" id="UP000294530">
    <property type="component" value="Unassembled WGS sequence"/>
</dbReference>
<gene>
    <name evidence="2" type="ORF">CCR75_007681</name>
</gene>
<protein>
    <submittedName>
        <fullName evidence="2">Uncharacterized protein</fullName>
    </submittedName>
</protein>
<accession>A0A976IG53</accession>
<sequence length="95" mass="10742">MIVVFGSSNAFGRDVSETEMMVLSGTVFVISVLLVLVYKLARGWDELEKEDFGASLLPLHAPRITNRWVISRKTHFGRLSTIEENEIFSVSTKMH</sequence>